<sequence>MQRPVVGRRLSLILTAFTADDISLSTFIVTVSSKWTKFLSLSSKKWFTYISALIVTKATLFLASTDR</sequence>
<comment type="caution">
    <text evidence="2">The sequence shown here is derived from an EMBL/GenBank/DDBJ whole genome shotgun (WGS) entry which is preliminary data.</text>
</comment>
<protein>
    <submittedName>
        <fullName evidence="2">Uncharacterized protein</fullName>
    </submittedName>
</protein>
<keyword evidence="3" id="KW-1185">Reference proteome</keyword>
<keyword evidence="1" id="KW-0812">Transmembrane</keyword>
<evidence type="ECO:0000256" key="1">
    <source>
        <dbReference type="SAM" id="Phobius"/>
    </source>
</evidence>
<gene>
    <name evidence="2" type="ORF">L596_021406</name>
</gene>
<dbReference type="AlphaFoldDB" id="A0A4U5MJ15"/>
<dbReference type="EMBL" id="AZBU02000007">
    <property type="protein sequence ID" value="TKR69222.1"/>
    <property type="molecule type" value="Genomic_DNA"/>
</dbReference>
<evidence type="ECO:0000313" key="2">
    <source>
        <dbReference type="EMBL" id="TKR69222.1"/>
    </source>
</evidence>
<keyword evidence="1" id="KW-1133">Transmembrane helix</keyword>
<dbReference type="Proteomes" id="UP000298663">
    <property type="component" value="Unassembled WGS sequence"/>
</dbReference>
<reference evidence="2 3" key="1">
    <citation type="journal article" date="2015" name="Genome Biol.">
        <title>Comparative genomics of Steinernema reveals deeply conserved gene regulatory networks.</title>
        <authorList>
            <person name="Dillman A.R."/>
            <person name="Macchietto M."/>
            <person name="Porter C.F."/>
            <person name="Rogers A."/>
            <person name="Williams B."/>
            <person name="Antoshechkin I."/>
            <person name="Lee M.M."/>
            <person name="Goodwin Z."/>
            <person name="Lu X."/>
            <person name="Lewis E.E."/>
            <person name="Goodrich-Blair H."/>
            <person name="Stock S.P."/>
            <person name="Adams B.J."/>
            <person name="Sternberg P.W."/>
            <person name="Mortazavi A."/>
        </authorList>
    </citation>
    <scope>NUCLEOTIDE SEQUENCE [LARGE SCALE GENOMIC DNA]</scope>
    <source>
        <strain evidence="2 3">ALL</strain>
    </source>
</reference>
<accession>A0A4U5MJ15</accession>
<feature type="transmembrane region" description="Helical" evidence="1">
    <location>
        <begin position="12"/>
        <end position="31"/>
    </location>
</feature>
<organism evidence="2 3">
    <name type="scientific">Steinernema carpocapsae</name>
    <name type="common">Entomopathogenic nematode</name>
    <dbReference type="NCBI Taxonomy" id="34508"/>
    <lineage>
        <taxon>Eukaryota</taxon>
        <taxon>Metazoa</taxon>
        <taxon>Ecdysozoa</taxon>
        <taxon>Nematoda</taxon>
        <taxon>Chromadorea</taxon>
        <taxon>Rhabditida</taxon>
        <taxon>Tylenchina</taxon>
        <taxon>Panagrolaimomorpha</taxon>
        <taxon>Strongyloidoidea</taxon>
        <taxon>Steinernematidae</taxon>
        <taxon>Steinernema</taxon>
    </lineage>
</organism>
<reference evidence="2 3" key="2">
    <citation type="journal article" date="2019" name="G3 (Bethesda)">
        <title>Hybrid Assembly of the Genome of the Entomopathogenic Nematode Steinernema carpocapsae Identifies the X-Chromosome.</title>
        <authorList>
            <person name="Serra L."/>
            <person name="Macchietto M."/>
            <person name="Macias-Munoz A."/>
            <person name="McGill C.J."/>
            <person name="Rodriguez I.M."/>
            <person name="Rodriguez B."/>
            <person name="Murad R."/>
            <person name="Mortazavi A."/>
        </authorList>
    </citation>
    <scope>NUCLEOTIDE SEQUENCE [LARGE SCALE GENOMIC DNA]</scope>
    <source>
        <strain evidence="2 3">ALL</strain>
    </source>
</reference>
<feature type="transmembrane region" description="Helical" evidence="1">
    <location>
        <begin position="46"/>
        <end position="63"/>
    </location>
</feature>
<proteinExistence type="predicted"/>
<keyword evidence="1" id="KW-0472">Membrane</keyword>
<evidence type="ECO:0000313" key="3">
    <source>
        <dbReference type="Proteomes" id="UP000298663"/>
    </source>
</evidence>
<name>A0A4U5MJ15_STECR</name>